<keyword evidence="3" id="KW-1185">Reference proteome</keyword>
<feature type="compositionally biased region" description="Low complexity" evidence="1">
    <location>
        <begin position="1"/>
        <end position="19"/>
    </location>
</feature>
<evidence type="ECO:0000256" key="1">
    <source>
        <dbReference type="SAM" id="MobiDB-lite"/>
    </source>
</evidence>
<dbReference type="EMBL" id="JBELQD010000018">
    <property type="protein sequence ID" value="MER2289965.1"/>
    <property type="molecule type" value="Genomic_DNA"/>
</dbReference>
<comment type="caution">
    <text evidence="2">The sequence shown here is derived from an EMBL/GenBank/DDBJ whole genome shotgun (WGS) entry which is preliminary data.</text>
</comment>
<accession>A0ABV1R590</accession>
<reference evidence="2" key="1">
    <citation type="submission" date="2024-06" db="EMBL/GenBank/DDBJ databases">
        <authorList>
            <person name="Campbell A.G."/>
        </authorList>
    </citation>
    <scope>NUCLEOTIDE SEQUENCE</scope>
    <source>
        <strain evidence="2">EM17</strain>
    </source>
</reference>
<gene>
    <name evidence="2" type="ORF">ABS770_16980</name>
</gene>
<evidence type="ECO:0000313" key="3">
    <source>
        <dbReference type="Proteomes" id="UP001432995"/>
    </source>
</evidence>
<feature type="region of interest" description="Disordered" evidence="1">
    <location>
        <begin position="1"/>
        <end position="78"/>
    </location>
</feature>
<proteinExistence type="predicted"/>
<feature type="compositionally biased region" description="Basic residues" evidence="1">
    <location>
        <begin position="35"/>
        <end position="50"/>
    </location>
</feature>
<dbReference type="Proteomes" id="UP001432995">
    <property type="component" value="Unassembled WGS sequence"/>
</dbReference>
<feature type="non-terminal residue" evidence="2">
    <location>
        <position position="1"/>
    </location>
</feature>
<sequence>SPAPSNAQPQAAQRPASSARAERRRRSYAACNRASHQRGLRGGKRRRFLIRCRLGYERTHGQPAQPSAGQPVQPGRKP</sequence>
<organism evidence="2 3">
    <name type="scientific">Methylobacterium brachiatum</name>
    <dbReference type="NCBI Taxonomy" id="269660"/>
    <lineage>
        <taxon>Bacteria</taxon>
        <taxon>Pseudomonadati</taxon>
        <taxon>Pseudomonadota</taxon>
        <taxon>Alphaproteobacteria</taxon>
        <taxon>Hyphomicrobiales</taxon>
        <taxon>Methylobacteriaceae</taxon>
        <taxon>Methylobacterium</taxon>
    </lineage>
</organism>
<name>A0ABV1R590_9HYPH</name>
<protein>
    <submittedName>
        <fullName evidence="2">Uncharacterized protein</fullName>
    </submittedName>
</protein>
<evidence type="ECO:0000313" key="2">
    <source>
        <dbReference type="EMBL" id="MER2289965.1"/>
    </source>
</evidence>